<evidence type="ECO:0000256" key="1">
    <source>
        <dbReference type="SAM" id="Phobius"/>
    </source>
</evidence>
<gene>
    <name evidence="2" type="ORF">KDAU_60600</name>
</gene>
<evidence type="ECO:0000313" key="2">
    <source>
        <dbReference type="EMBL" id="GCE08731.1"/>
    </source>
</evidence>
<proteinExistence type="predicted"/>
<evidence type="ECO:0000313" key="3">
    <source>
        <dbReference type="Proteomes" id="UP000287224"/>
    </source>
</evidence>
<dbReference type="AlphaFoldDB" id="A0A401ZPE5"/>
<reference evidence="3" key="1">
    <citation type="submission" date="2018-12" db="EMBL/GenBank/DDBJ databases">
        <title>Tengunoibacter tsumagoiensis gen. nov., sp. nov., Dictyobacter kobayashii sp. nov., D. alpinus sp. nov., and D. joshuensis sp. nov. and description of Dictyobacteraceae fam. nov. within the order Ktedonobacterales isolated from Tengu-no-mugimeshi.</title>
        <authorList>
            <person name="Wang C.M."/>
            <person name="Zheng Y."/>
            <person name="Sakai Y."/>
            <person name="Toyoda A."/>
            <person name="Minakuchi Y."/>
            <person name="Abe K."/>
            <person name="Yokota A."/>
            <person name="Yabe S."/>
        </authorList>
    </citation>
    <scope>NUCLEOTIDE SEQUENCE [LARGE SCALE GENOMIC DNA]</scope>
    <source>
        <strain evidence="3">S-27</strain>
    </source>
</reference>
<dbReference type="EMBL" id="BIFQ01000002">
    <property type="protein sequence ID" value="GCE08731.1"/>
    <property type="molecule type" value="Genomic_DNA"/>
</dbReference>
<keyword evidence="3" id="KW-1185">Reference proteome</keyword>
<organism evidence="2 3">
    <name type="scientific">Dictyobacter aurantiacus</name>
    <dbReference type="NCBI Taxonomy" id="1936993"/>
    <lineage>
        <taxon>Bacteria</taxon>
        <taxon>Bacillati</taxon>
        <taxon>Chloroflexota</taxon>
        <taxon>Ktedonobacteria</taxon>
        <taxon>Ktedonobacterales</taxon>
        <taxon>Dictyobacteraceae</taxon>
        <taxon>Dictyobacter</taxon>
    </lineage>
</organism>
<protein>
    <submittedName>
        <fullName evidence="2">Uncharacterized protein</fullName>
    </submittedName>
</protein>
<dbReference type="RefSeq" id="WP_126601232.1">
    <property type="nucleotide sequence ID" value="NZ_BIFQ01000002.1"/>
</dbReference>
<feature type="transmembrane region" description="Helical" evidence="1">
    <location>
        <begin position="69"/>
        <end position="88"/>
    </location>
</feature>
<dbReference type="OrthoDB" id="159477at2"/>
<accession>A0A401ZPE5</accession>
<sequence length="185" mass="21924">MQQNIDEQQFYDKQRARTTIRREYRLQRWAFRLYLAIVALLLLCIVIGAIGIKTSWGAFIVDGSVPWKWILPCALVLGFSFIFTDTFIQNQEEGWFRRYGTQIMATVVAFDEVRIWRWPRRFFSGGSEYRLQLEWTSPQNGKIYTFSRRVRDSKLPVSGSQIPVIIDAADPTNYLQEDFKRSYDW</sequence>
<dbReference type="Proteomes" id="UP000287224">
    <property type="component" value="Unassembled WGS sequence"/>
</dbReference>
<feature type="transmembrane region" description="Helical" evidence="1">
    <location>
        <begin position="29"/>
        <end position="49"/>
    </location>
</feature>
<keyword evidence="1" id="KW-1133">Transmembrane helix</keyword>
<keyword evidence="1" id="KW-0812">Transmembrane</keyword>
<comment type="caution">
    <text evidence="2">The sequence shown here is derived from an EMBL/GenBank/DDBJ whole genome shotgun (WGS) entry which is preliminary data.</text>
</comment>
<keyword evidence="1" id="KW-0472">Membrane</keyword>
<name>A0A401ZPE5_9CHLR</name>